<proteinExistence type="predicted"/>
<organism evidence="2 3">
    <name type="scientific">Sarocladium strictum</name>
    <name type="common">Black bundle disease fungus</name>
    <name type="synonym">Acremonium strictum</name>
    <dbReference type="NCBI Taxonomy" id="5046"/>
    <lineage>
        <taxon>Eukaryota</taxon>
        <taxon>Fungi</taxon>
        <taxon>Dikarya</taxon>
        <taxon>Ascomycota</taxon>
        <taxon>Pezizomycotina</taxon>
        <taxon>Sordariomycetes</taxon>
        <taxon>Hypocreomycetidae</taxon>
        <taxon>Hypocreales</taxon>
        <taxon>Sarocladiaceae</taxon>
        <taxon>Sarocladium</taxon>
    </lineage>
</organism>
<dbReference type="Pfam" id="PF00923">
    <property type="entry name" value="TAL_FSA"/>
    <property type="match status" value="1"/>
</dbReference>
<dbReference type="Proteomes" id="UP001175261">
    <property type="component" value="Unassembled WGS sequence"/>
</dbReference>
<dbReference type="GO" id="GO:0004801">
    <property type="term" value="F:transaldolase activity"/>
    <property type="evidence" value="ECO:0007669"/>
    <property type="project" value="TreeGrafter"/>
</dbReference>
<evidence type="ECO:0000313" key="2">
    <source>
        <dbReference type="EMBL" id="KAK0387495.1"/>
    </source>
</evidence>
<keyword evidence="1" id="KW-0704">Schiff base</keyword>
<reference evidence="2" key="1">
    <citation type="submission" date="2022-10" db="EMBL/GenBank/DDBJ databases">
        <title>Determination and structural analysis of whole genome sequence of Sarocladium strictum F4-1.</title>
        <authorList>
            <person name="Hu L."/>
            <person name="Jiang Y."/>
        </authorList>
    </citation>
    <scope>NUCLEOTIDE SEQUENCE</scope>
    <source>
        <strain evidence="2">F4-1</strain>
    </source>
</reference>
<evidence type="ECO:0000256" key="1">
    <source>
        <dbReference type="ARBA" id="ARBA00023270"/>
    </source>
</evidence>
<gene>
    <name evidence="2" type="ORF">NLU13_5807</name>
</gene>
<dbReference type="AlphaFoldDB" id="A0AA39GHL5"/>
<dbReference type="GO" id="GO:0005975">
    <property type="term" value="P:carbohydrate metabolic process"/>
    <property type="evidence" value="ECO:0007669"/>
    <property type="project" value="InterPro"/>
</dbReference>
<dbReference type="GO" id="GO:0009052">
    <property type="term" value="P:pentose-phosphate shunt, non-oxidative branch"/>
    <property type="evidence" value="ECO:0007669"/>
    <property type="project" value="TreeGrafter"/>
</dbReference>
<dbReference type="EMBL" id="JAPDFR010000004">
    <property type="protein sequence ID" value="KAK0387495.1"/>
    <property type="molecule type" value="Genomic_DNA"/>
</dbReference>
<sequence>MGSTGRQTWLEKLEEQLNVDVDWMDPEYIKNMPIRPHDQTSNQLLVDIQLGDASNADLLVQTCKELKDAGWLAIYTRMAVLMCKKNIDMIRGRVLLQTLPSKAYDTQFTLDHARLYDQEFARAGIGRDRYCIKIPSTGPALNAAKQLSAEGIPTLGTALFGLPQAIACSQAGMLYISPYYNETQAHDDLELWPDVEDPATQHPNSARIFNIIEIYRRLYKETGREQPLEAMAAGELGCHSATINHTILNQLAELKYDGTKQPGEGVPKPPHMYKNPIPTPERLKALAKIDPLVSADWDGKLASTDIDYLADGGEELRKAIEADPIAKSRLKIALKLFIGGENRSKDKIEKALQSI</sequence>
<keyword evidence="3" id="KW-1185">Reference proteome</keyword>
<dbReference type="InterPro" id="IPR013785">
    <property type="entry name" value="Aldolase_TIM"/>
</dbReference>
<dbReference type="PANTHER" id="PTHR10683">
    <property type="entry name" value="TRANSALDOLASE"/>
    <property type="match status" value="1"/>
</dbReference>
<protein>
    <recommendedName>
        <fullName evidence="4">Transaldolase</fullName>
    </recommendedName>
</protein>
<dbReference type="SUPFAM" id="SSF51569">
    <property type="entry name" value="Aldolase"/>
    <property type="match status" value="1"/>
</dbReference>
<dbReference type="PANTHER" id="PTHR10683:SF39">
    <property type="entry name" value="TRANSALDOLASE"/>
    <property type="match status" value="1"/>
</dbReference>
<evidence type="ECO:0000313" key="3">
    <source>
        <dbReference type="Proteomes" id="UP001175261"/>
    </source>
</evidence>
<dbReference type="InterPro" id="IPR001585">
    <property type="entry name" value="TAL/FSA"/>
</dbReference>
<name>A0AA39GHL5_SARSR</name>
<accession>A0AA39GHL5</accession>
<comment type="caution">
    <text evidence="2">The sequence shown here is derived from an EMBL/GenBank/DDBJ whole genome shotgun (WGS) entry which is preliminary data.</text>
</comment>
<evidence type="ECO:0008006" key="4">
    <source>
        <dbReference type="Google" id="ProtNLM"/>
    </source>
</evidence>
<dbReference type="Gene3D" id="3.20.20.70">
    <property type="entry name" value="Aldolase class I"/>
    <property type="match status" value="1"/>
</dbReference>